<evidence type="ECO:0000313" key="1">
    <source>
        <dbReference type="EMBL" id="QHU36260.1"/>
    </source>
</evidence>
<accession>A0A6C0M0U1</accession>
<sequence length="61" mass="6870">MAIAQKLSIISPNHSVIELLLGVDVNSKYDIEFKLARLFGVIEPKLVPFMFTYVFIASIND</sequence>
<protein>
    <submittedName>
        <fullName evidence="1">Uncharacterized protein</fullName>
    </submittedName>
</protein>
<proteinExistence type="predicted"/>
<reference evidence="1" key="1">
    <citation type="journal article" date="2020" name="Nature">
        <title>Giant virus diversity and host interactions through global metagenomics.</title>
        <authorList>
            <person name="Schulz F."/>
            <person name="Roux S."/>
            <person name="Paez-Espino D."/>
            <person name="Jungbluth S."/>
            <person name="Walsh D.A."/>
            <person name="Denef V.J."/>
            <person name="McMahon K.D."/>
            <person name="Konstantinidis K.T."/>
            <person name="Eloe-Fadrosh E.A."/>
            <person name="Kyrpides N.C."/>
            <person name="Woyke T."/>
        </authorList>
    </citation>
    <scope>NUCLEOTIDE SEQUENCE</scope>
    <source>
        <strain evidence="1">GVMAG-S-1035124-57</strain>
    </source>
</reference>
<dbReference type="EMBL" id="MN740633">
    <property type="protein sequence ID" value="QHU36260.1"/>
    <property type="molecule type" value="Genomic_DNA"/>
</dbReference>
<organism evidence="1">
    <name type="scientific">viral metagenome</name>
    <dbReference type="NCBI Taxonomy" id="1070528"/>
    <lineage>
        <taxon>unclassified sequences</taxon>
        <taxon>metagenomes</taxon>
        <taxon>organismal metagenomes</taxon>
    </lineage>
</organism>
<name>A0A6C0M0U1_9ZZZZ</name>
<dbReference type="AlphaFoldDB" id="A0A6C0M0U1"/>